<dbReference type="AlphaFoldDB" id="A0A0D1IYI3"/>
<evidence type="ECO:0008006" key="3">
    <source>
        <dbReference type="Google" id="ProtNLM"/>
    </source>
</evidence>
<dbReference type="OrthoDB" id="3328874at2"/>
<dbReference type="RefSeq" id="WP_131630802.1">
    <property type="nucleotide sequence ID" value="NZ_JXST01000044.1"/>
</dbReference>
<evidence type="ECO:0000313" key="1">
    <source>
        <dbReference type="EMBL" id="KIU14413.1"/>
    </source>
</evidence>
<proteinExistence type="predicted"/>
<reference evidence="1 2" key="1">
    <citation type="submission" date="2015-01" db="EMBL/GenBank/DDBJ databases">
        <title>Genome sequence of Mycobacterium llatzerense and Mycobacterium immunogenum recovered from brain abscess.</title>
        <authorList>
            <person name="Greninger A.L."/>
            <person name="Langelier C."/>
            <person name="Cunningham G."/>
            <person name="Chiu C.Y."/>
            <person name="Miller S."/>
        </authorList>
    </citation>
    <scope>NUCLEOTIDE SEQUENCE [LARGE SCALE GENOMIC DNA]</scope>
    <source>
        <strain evidence="1 2">CLUC14</strain>
    </source>
</reference>
<keyword evidence="2" id="KW-1185">Reference proteome</keyword>
<accession>A0A0D1IYI3</accession>
<comment type="caution">
    <text evidence="1">The sequence shown here is derived from an EMBL/GenBank/DDBJ whole genome shotgun (WGS) entry which is preliminary data.</text>
</comment>
<organism evidence="1 2">
    <name type="scientific">Mycolicibacterium llatzerense</name>
    <dbReference type="NCBI Taxonomy" id="280871"/>
    <lineage>
        <taxon>Bacteria</taxon>
        <taxon>Bacillati</taxon>
        <taxon>Actinomycetota</taxon>
        <taxon>Actinomycetes</taxon>
        <taxon>Mycobacteriales</taxon>
        <taxon>Mycobacteriaceae</taxon>
        <taxon>Mycolicibacterium</taxon>
    </lineage>
</organism>
<protein>
    <recommendedName>
        <fullName evidence="3">NERD domain-containing protein</fullName>
    </recommendedName>
</protein>
<dbReference type="Proteomes" id="UP000032221">
    <property type="component" value="Unassembled WGS sequence"/>
</dbReference>
<gene>
    <name evidence="1" type="ORF">TL10_24300</name>
</gene>
<sequence length="483" mass="54263">MSIQPDVPDTPRTTDGDYIRHVRRYRPSTLIPLIAGVGAEYADNGSWLNGDYMRFTPWALSDIARVSLIGGNEYRSDPTRNDLLLCAEDYRNLSDPELGTDAPNAAANFLLRVGYEQQPFGQSIRSEIARNIAILEQTEPSRALKVIRPGWQEELLGCNLSQYAGIGLSVFGVAKGQRGQFSASWFDAPELLPITSHIPVSVMHDVVEHEFTGDRDWYRSAATNEPSPYRRYGFNPLTKRPVVRLNDRMWVPVPLQVIRKISPVGLWYSGFDRWRNAFAEDFGHLFERYVGRVLGTIPDAKVHPEIAYDPDGNKLSVDWIVVWHNVVLLVEVKSTRSTDEIRMGTAEGWVALRNRLAKGYDQIALSSKLIGDDHPKFSHIPKDLPRIGLIVTLEPFPFIDAGLVRDELGVTPSVPMRVCSINDLEWLVCLPDRSVGEHLLELVTDADREGWGVLGQEHAGIEFAPSTILEEAWNAFPWAPDAE</sequence>
<dbReference type="EMBL" id="JXST01000044">
    <property type="protein sequence ID" value="KIU14413.1"/>
    <property type="molecule type" value="Genomic_DNA"/>
</dbReference>
<evidence type="ECO:0000313" key="2">
    <source>
        <dbReference type="Proteomes" id="UP000032221"/>
    </source>
</evidence>
<name>A0A0D1IYI3_9MYCO</name>
<dbReference type="PATRIC" id="fig|280871.6.peg.5035"/>